<gene>
    <name evidence="1" type="ORF">DSO57_1003099</name>
</gene>
<name>A0ACC2UU54_9FUNG</name>
<evidence type="ECO:0000313" key="1">
    <source>
        <dbReference type="EMBL" id="KAJ9090363.1"/>
    </source>
</evidence>
<protein>
    <submittedName>
        <fullName evidence="1">Uncharacterized protein</fullName>
    </submittedName>
</protein>
<dbReference type="EMBL" id="QTSX02000007">
    <property type="protein sequence ID" value="KAJ9090363.1"/>
    <property type="molecule type" value="Genomic_DNA"/>
</dbReference>
<organism evidence="1 2">
    <name type="scientific">Entomophthora muscae</name>
    <dbReference type="NCBI Taxonomy" id="34485"/>
    <lineage>
        <taxon>Eukaryota</taxon>
        <taxon>Fungi</taxon>
        <taxon>Fungi incertae sedis</taxon>
        <taxon>Zoopagomycota</taxon>
        <taxon>Entomophthoromycotina</taxon>
        <taxon>Entomophthoromycetes</taxon>
        <taxon>Entomophthorales</taxon>
        <taxon>Entomophthoraceae</taxon>
        <taxon>Entomophthora</taxon>
    </lineage>
</organism>
<evidence type="ECO:0000313" key="2">
    <source>
        <dbReference type="Proteomes" id="UP001165960"/>
    </source>
</evidence>
<proteinExistence type="predicted"/>
<accession>A0ACC2UU54</accession>
<dbReference type="Proteomes" id="UP001165960">
    <property type="component" value="Unassembled WGS sequence"/>
</dbReference>
<comment type="caution">
    <text evidence="1">The sequence shown here is derived from an EMBL/GenBank/DDBJ whole genome shotgun (WGS) entry which is preliminary data.</text>
</comment>
<sequence length="174" mass="19872">MKDSDVVIMTELRTFKMTGTIEEYIAAYKDLCDQVPNTINFEEPGPQLDFYNGLPTYIRRQFNMTCCKNLENVFLEGKCASQKSDNLHAINKQKESPFNILLRIIYLTVVAQVGYPYLSNLKEKFLQRKEPSRWHSPPSGDNTKKVRTSPQDSLSSTISSYQPNSTTSSVLKES</sequence>
<reference evidence="1" key="1">
    <citation type="submission" date="2022-04" db="EMBL/GenBank/DDBJ databases">
        <title>Genome of the entomopathogenic fungus Entomophthora muscae.</title>
        <authorList>
            <person name="Elya C."/>
            <person name="Lovett B.R."/>
            <person name="Lee E."/>
            <person name="Macias A.M."/>
            <person name="Hajek A.E."/>
            <person name="De Bivort B.L."/>
            <person name="Kasson M.T."/>
            <person name="De Fine Licht H.H."/>
            <person name="Stajich J.E."/>
        </authorList>
    </citation>
    <scope>NUCLEOTIDE SEQUENCE</scope>
    <source>
        <strain evidence="1">Berkeley</strain>
    </source>
</reference>
<keyword evidence="2" id="KW-1185">Reference proteome</keyword>